<evidence type="ECO:0000313" key="1">
    <source>
        <dbReference type="EMBL" id="MET1254449.1"/>
    </source>
</evidence>
<dbReference type="RefSeq" id="WP_353874011.1">
    <property type="nucleotide sequence ID" value="NZ_JBEVCJ010000004.1"/>
</dbReference>
<dbReference type="CDD" id="cd00565">
    <property type="entry name" value="Ubl_ThiS"/>
    <property type="match status" value="1"/>
</dbReference>
<reference evidence="1 2" key="1">
    <citation type="submission" date="2024-06" db="EMBL/GenBank/DDBJ databases">
        <authorList>
            <person name="Li F."/>
        </authorList>
    </citation>
    <scope>NUCLEOTIDE SEQUENCE [LARGE SCALE GENOMIC DNA]</scope>
    <source>
        <strain evidence="1 2">GXAS 311</strain>
    </source>
</reference>
<dbReference type="Proteomes" id="UP001548189">
    <property type="component" value="Unassembled WGS sequence"/>
</dbReference>
<dbReference type="Gene3D" id="3.10.20.30">
    <property type="match status" value="1"/>
</dbReference>
<comment type="caution">
    <text evidence="1">The sequence shown here is derived from an EMBL/GenBank/DDBJ whole genome shotgun (WGS) entry which is preliminary data.</text>
</comment>
<name>A0ABV2BR90_9GAMM</name>
<accession>A0ABV2BR90</accession>
<dbReference type="NCBIfam" id="TIGR01683">
    <property type="entry name" value="thiS"/>
    <property type="match status" value="1"/>
</dbReference>
<keyword evidence="2" id="KW-1185">Reference proteome</keyword>
<evidence type="ECO:0000313" key="2">
    <source>
        <dbReference type="Proteomes" id="UP001548189"/>
    </source>
</evidence>
<dbReference type="InterPro" id="IPR012675">
    <property type="entry name" value="Beta-grasp_dom_sf"/>
</dbReference>
<dbReference type="PANTHER" id="PTHR34472">
    <property type="entry name" value="SULFUR CARRIER PROTEIN THIS"/>
    <property type="match status" value="1"/>
</dbReference>
<dbReference type="InterPro" id="IPR010035">
    <property type="entry name" value="Thi_S"/>
</dbReference>
<organism evidence="1 2">
    <name type="scientific">Aliikangiella maris</name>
    <dbReference type="NCBI Taxonomy" id="3162458"/>
    <lineage>
        <taxon>Bacteria</taxon>
        <taxon>Pseudomonadati</taxon>
        <taxon>Pseudomonadota</taxon>
        <taxon>Gammaproteobacteria</taxon>
        <taxon>Oceanospirillales</taxon>
        <taxon>Pleioneaceae</taxon>
        <taxon>Aliikangiella</taxon>
    </lineage>
</organism>
<protein>
    <submittedName>
        <fullName evidence="1">Sulfur carrier protein ThiS</fullName>
    </submittedName>
</protein>
<gene>
    <name evidence="1" type="primary">thiS</name>
    <name evidence="1" type="ORF">ABVT43_04860</name>
</gene>
<proteinExistence type="predicted"/>
<dbReference type="InterPro" id="IPR003749">
    <property type="entry name" value="ThiS/MoaD-like"/>
</dbReference>
<dbReference type="Pfam" id="PF02597">
    <property type="entry name" value="ThiS"/>
    <property type="match status" value="1"/>
</dbReference>
<dbReference type="SUPFAM" id="SSF54285">
    <property type="entry name" value="MoaD/ThiS"/>
    <property type="match status" value="1"/>
</dbReference>
<dbReference type="PANTHER" id="PTHR34472:SF1">
    <property type="entry name" value="SULFUR CARRIER PROTEIN THIS"/>
    <property type="match status" value="1"/>
</dbReference>
<sequence>MINVKVNGKPWQTDARILQELIKQYNAQIHSEHWQTKSHSKEATLSYAVAVNEQFIPRSQHSQQVLQEGDSIELVVPMQGG</sequence>
<dbReference type="InterPro" id="IPR016155">
    <property type="entry name" value="Mopterin_synth/thiamin_S_b"/>
</dbReference>
<dbReference type="EMBL" id="JBEVCJ010000004">
    <property type="protein sequence ID" value="MET1254449.1"/>
    <property type="molecule type" value="Genomic_DNA"/>
</dbReference>